<keyword evidence="3" id="KW-1185">Reference proteome</keyword>
<organism evidence="2 3">
    <name type="scientific">[Candida] arabinofermentans NRRL YB-2248</name>
    <dbReference type="NCBI Taxonomy" id="983967"/>
    <lineage>
        <taxon>Eukaryota</taxon>
        <taxon>Fungi</taxon>
        <taxon>Dikarya</taxon>
        <taxon>Ascomycota</taxon>
        <taxon>Saccharomycotina</taxon>
        <taxon>Pichiomycetes</taxon>
        <taxon>Pichiales</taxon>
        <taxon>Pichiaceae</taxon>
        <taxon>Ogataea</taxon>
        <taxon>Ogataea/Candida clade</taxon>
    </lineage>
</organism>
<sequence length="215" mass="25424">MTEVPFKNCYSLKKVNEKDSKSCNICFKLTNSVLISLNSKDWFYICDVHLLDKNFCTLLYIESTTNNGATLINKQNEYNELKLKESNIVKKIKHYENLIDVKNSQLNKFKEYIWSSKKKSDDKEDTKEDENSNLKDTELNIDQLNDKLKTLKNTELINIKSDIIKFEKTYRKYQLVNVFYKNRITLYYKKLKKVEIERATNDGSLFPSLDNLPQL</sequence>
<keyword evidence="1" id="KW-0175">Coiled coil</keyword>
<accession>A0A1E4SYX5</accession>
<evidence type="ECO:0000313" key="3">
    <source>
        <dbReference type="Proteomes" id="UP000094801"/>
    </source>
</evidence>
<dbReference type="EMBL" id="KV453855">
    <property type="protein sequence ID" value="ODV84713.1"/>
    <property type="molecule type" value="Genomic_DNA"/>
</dbReference>
<reference evidence="3" key="1">
    <citation type="submission" date="2016-04" db="EMBL/GenBank/DDBJ databases">
        <title>Comparative genomics of biotechnologically important yeasts.</title>
        <authorList>
            <consortium name="DOE Joint Genome Institute"/>
            <person name="Riley R."/>
            <person name="Haridas S."/>
            <person name="Wolfe K.H."/>
            <person name="Lopes M.R."/>
            <person name="Hittinger C.T."/>
            <person name="Goker M."/>
            <person name="Salamov A."/>
            <person name="Wisecaver J."/>
            <person name="Long T.M."/>
            <person name="Aerts A.L."/>
            <person name="Barry K."/>
            <person name="Choi C."/>
            <person name="Clum A."/>
            <person name="Coughlan A.Y."/>
            <person name="Deshpande S."/>
            <person name="Douglass A.P."/>
            <person name="Hanson S.J."/>
            <person name="Klenk H.-P."/>
            <person name="Labutti K."/>
            <person name="Lapidus A."/>
            <person name="Lindquist E."/>
            <person name="Lipzen A."/>
            <person name="Meier-Kolthoff J.P."/>
            <person name="Ohm R.A."/>
            <person name="Otillar R.P."/>
            <person name="Pangilinan J."/>
            <person name="Peng Y."/>
            <person name="Rokas A."/>
            <person name="Rosa C.A."/>
            <person name="Scheuner C."/>
            <person name="Sibirny A.A."/>
            <person name="Slot J.C."/>
            <person name="Stielow J.B."/>
            <person name="Sun H."/>
            <person name="Kurtzman C.P."/>
            <person name="Blackwell M."/>
            <person name="Grigoriev I.V."/>
            <person name="Jeffries T.W."/>
        </authorList>
    </citation>
    <scope>NUCLEOTIDE SEQUENCE [LARGE SCALE GENOMIC DNA]</scope>
    <source>
        <strain evidence="3">NRRL YB-2248</strain>
    </source>
</reference>
<dbReference type="Pfam" id="PF08432">
    <property type="entry name" value="Vfa1"/>
    <property type="match status" value="1"/>
</dbReference>
<dbReference type="GO" id="GO:0005768">
    <property type="term" value="C:endosome"/>
    <property type="evidence" value="ECO:0007669"/>
    <property type="project" value="TreeGrafter"/>
</dbReference>
<proteinExistence type="predicted"/>
<dbReference type="PANTHER" id="PTHR28218">
    <property type="entry name" value="VPS4-ASSOCIATED PROTEIN 1"/>
    <property type="match status" value="1"/>
</dbReference>
<dbReference type="AlphaFoldDB" id="A0A1E4SYX5"/>
<dbReference type="Proteomes" id="UP000094801">
    <property type="component" value="Unassembled WGS sequence"/>
</dbReference>
<dbReference type="GO" id="GO:0007034">
    <property type="term" value="P:vacuolar transport"/>
    <property type="evidence" value="ECO:0007669"/>
    <property type="project" value="TreeGrafter"/>
</dbReference>
<name>A0A1E4SYX5_9ASCO</name>
<gene>
    <name evidence="2" type="ORF">CANARDRAFT_200138</name>
</gene>
<feature type="coiled-coil region" evidence="1">
    <location>
        <begin position="127"/>
        <end position="154"/>
    </location>
</feature>
<evidence type="ECO:0008006" key="4">
    <source>
        <dbReference type="Google" id="ProtNLM"/>
    </source>
</evidence>
<protein>
    <recommendedName>
        <fullName evidence="4">VPS4-associated protein 1</fullName>
    </recommendedName>
</protein>
<dbReference type="PANTHER" id="PTHR28218:SF1">
    <property type="entry name" value="VPS4-ASSOCIATED PROTEIN 1"/>
    <property type="match status" value="1"/>
</dbReference>
<evidence type="ECO:0000256" key="1">
    <source>
        <dbReference type="SAM" id="Coils"/>
    </source>
</evidence>
<dbReference type="OrthoDB" id="2158714at2759"/>
<dbReference type="InterPro" id="IPR013640">
    <property type="entry name" value="Vfa1"/>
</dbReference>
<evidence type="ECO:0000313" key="2">
    <source>
        <dbReference type="EMBL" id="ODV84713.1"/>
    </source>
</evidence>